<keyword evidence="5" id="KW-0378">Hydrolase</keyword>
<protein>
    <submittedName>
        <fullName evidence="5">Ureidoglycolate hydrolase</fullName>
        <ecNumber evidence="5">3.5.1.116</ecNumber>
    </submittedName>
</protein>
<dbReference type="InterPro" id="IPR024060">
    <property type="entry name" value="Ureidoglycolate_lyase_dom_sf"/>
</dbReference>
<dbReference type="NCBIfam" id="NF009932">
    <property type="entry name" value="PRK13395.1"/>
    <property type="match status" value="1"/>
</dbReference>
<gene>
    <name evidence="5" type="ORF">ADIMK_3969</name>
</gene>
<dbReference type="GO" id="GO:0050385">
    <property type="term" value="F:ureidoglycolate lyase activity"/>
    <property type="evidence" value="ECO:0007669"/>
    <property type="project" value="UniProtKB-EC"/>
</dbReference>
<keyword evidence="6" id="KW-1185">Reference proteome</keyword>
<dbReference type="PIRSF" id="PIRSF017306">
    <property type="entry name" value="Ureidogly_hydro"/>
    <property type="match status" value="1"/>
</dbReference>
<dbReference type="PATRIC" id="fig|1232683.4.peg.3905"/>
<evidence type="ECO:0000313" key="6">
    <source>
        <dbReference type="Proteomes" id="UP000028252"/>
    </source>
</evidence>
<dbReference type="RefSeq" id="WP_036191897.1">
    <property type="nucleotide sequence ID" value="NZ_JMQN01000059.1"/>
</dbReference>
<proteinExistence type="predicted"/>
<dbReference type="PANTHER" id="PTHR21221:SF1">
    <property type="entry name" value="UREIDOGLYCOLATE LYASE"/>
    <property type="match status" value="1"/>
</dbReference>
<dbReference type="SUPFAM" id="SSF51182">
    <property type="entry name" value="RmlC-like cupins"/>
    <property type="match status" value="1"/>
</dbReference>
<dbReference type="OrthoDB" id="9804602at2"/>
<dbReference type="InterPro" id="IPR011051">
    <property type="entry name" value="RmlC_Cupin_sf"/>
</dbReference>
<keyword evidence="3" id="KW-0456">Lyase</keyword>
<dbReference type="NCBIfam" id="NF002954">
    <property type="entry name" value="PRK03606.2-5"/>
    <property type="match status" value="1"/>
</dbReference>
<dbReference type="GO" id="GO:0000256">
    <property type="term" value="P:allantoin catabolic process"/>
    <property type="evidence" value="ECO:0007669"/>
    <property type="project" value="InterPro"/>
</dbReference>
<dbReference type="PANTHER" id="PTHR21221">
    <property type="entry name" value="UREIDOGLYCOLATE HYDROLASE"/>
    <property type="match status" value="1"/>
</dbReference>
<comment type="caution">
    <text evidence="5">The sequence shown here is derived from an EMBL/GenBank/DDBJ whole genome shotgun (WGS) entry which is preliminary data.</text>
</comment>
<reference evidence="5 6" key="1">
    <citation type="submission" date="2014-04" db="EMBL/GenBank/DDBJ databases">
        <title>Marinobacterium kochiensis sp. nov., isolated from sediment sample collected from Kochi backwaters in Kerala, India.</title>
        <authorList>
            <person name="Singh A."/>
            <person name="Pinnaka A.K."/>
        </authorList>
    </citation>
    <scope>NUCLEOTIDE SEQUENCE [LARGE SCALE GENOMIC DNA]</scope>
    <source>
        <strain evidence="5 6">AK27</strain>
    </source>
</reference>
<evidence type="ECO:0000256" key="4">
    <source>
        <dbReference type="ARBA" id="ARBA00047684"/>
    </source>
</evidence>
<accession>A0A081FTG7</accession>
<keyword evidence="2" id="KW-0659">Purine metabolism</keyword>
<dbReference type="EC" id="3.5.1.116" evidence="5"/>
<dbReference type="Proteomes" id="UP000028252">
    <property type="component" value="Unassembled WGS sequence"/>
</dbReference>
<evidence type="ECO:0000256" key="3">
    <source>
        <dbReference type="ARBA" id="ARBA00023239"/>
    </source>
</evidence>
<dbReference type="GO" id="GO:0006144">
    <property type="term" value="P:purine nucleobase metabolic process"/>
    <property type="evidence" value="ECO:0007669"/>
    <property type="project" value="UniProtKB-KW"/>
</dbReference>
<comment type="catalytic activity">
    <reaction evidence="4">
        <text>(S)-ureidoglycolate = urea + glyoxylate</text>
        <dbReference type="Rhea" id="RHEA:11304"/>
        <dbReference type="ChEBI" id="CHEBI:16199"/>
        <dbReference type="ChEBI" id="CHEBI:36655"/>
        <dbReference type="ChEBI" id="CHEBI:57296"/>
        <dbReference type="EC" id="4.3.2.3"/>
    </reaction>
</comment>
<evidence type="ECO:0000256" key="1">
    <source>
        <dbReference type="ARBA" id="ARBA00011738"/>
    </source>
</evidence>
<dbReference type="GO" id="GO:0004848">
    <property type="term" value="F:ureidoglycolate hydrolase activity"/>
    <property type="evidence" value="ECO:0007669"/>
    <property type="project" value="UniProtKB-EC"/>
</dbReference>
<dbReference type="EMBL" id="JMQN01000059">
    <property type="protein sequence ID" value="KEA61822.1"/>
    <property type="molecule type" value="Genomic_DNA"/>
</dbReference>
<dbReference type="AlphaFoldDB" id="A0A081FTG7"/>
<evidence type="ECO:0000313" key="5">
    <source>
        <dbReference type="EMBL" id="KEA61822.1"/>
    </source>
</evidence>
<dbReference type="CDD" id="cd20298">
    <property type="entry name" value="cupin_UAH"/>
    <property type="match status" value="1"/>
</dbReference>
<sequence>MILKPVPISAEQFTPFGDLIETGSDPIAINYGYTERHHDLASLDLLEQEGRPIVSIFRSTPLPQPVTLNVMERHPLSSQAFIPMGNQPYLVAVAPAGEFDASKIRLFIVKPGQGVNYHRGTWHHFCLALNAVSDFLVIDRSGKGDNCDEVTLVEPITVDLSDCEESTAR</sequence>
<dbReference type="InterPro" id="IPR047233">
    <property type="entry name" value="UAH_cupin"/>
</dbReference>
<dbReference type="STRING" id="1232683.ADIMK_3969"/>
<organism evidence="5 6">
    <name type="scientific">Marinobacterium lacunae</name>
    <dbReference type="NCBI Taxonomy" id="1232683"/>
    <lineage>
        <taxon>Bacteria</taxon>
        <taxon>Pseudomonadati</taxon>
        <taxon>Pseudomonadota</taxon>
        <taxon>Gammaproteobacteria</taxon>
        <taxon>Oceanospirillales</taxon>
        <taxon>Oceanospirillaceae</taxon>
        <taxon>Marinobacterium</taxon>
    </lineage>
</organism>
<dbReference type="eggNOG" id="COG3194">
    <property type="taxonomic scope" value="Bacteria"/>
</dbReference>
<dbReference type="Gene3D" id="2.60.120.480">
    <property type="entry name" value="Ureidoglycolate hydrolase"/>
    <property type="match status" value="1"/>
</dbReference>
<comment type="subunit">
    <text evidence="1">Homodimer.</text>
</comment>
<dbReference type="Pfam" id="PF04115">
    <property type="entry name" value="Ureidogly_lyase"/>
    <property type="match status" value="1"/>
</dbReference>
<evidence type="ECO:0000256" key="2">
    <source>
        <dbReference type="ARBA" id="ARBA00022631"/>
    </source>
</evidence>
<name>A0A081FTG7_9GAMM</name>
<dbReference type="InterPro" id="IPR007247">
    <property type="entry name" value="Ureidogly_lyase"/>
</dbReference>